<dbReference type="InterPro" id="IPR001754">
    <property type="entry name" value="OMPdeCOase_dom"/>
</dbReference>
<keyword evidence="4 9" id="KW-0210">Decarboxylase</keyword>
<evidence type="ECO:0000256" key="2">
    <source>
        <dbReference type="ARBA" id="ARBA00004861"/>
    </source>
</evidence>
<evidence type="ECO:0000259" key="13">
    <source>
        <dbReference type="SMART" id="SM00934"/>
    </source>
</evidence>
<feature type="binding site" evidence="9 11">
    <location>
        <position position="32"/>
    </location>
    <ligand>
        <name>substrate</name>
    </ligand>
</feature>
<dbReference type="GO" id="GO:0044205">
    <property type="term" value="P:'de novo' UMP biosynthetic process"/>
    <property type="evidence" value="ECO:0007669"/>
    <property type="project" value="UniProtKB-UniRule"/>
</dbReference>
<gene>
    <name evidence="9" type="primary">pyrF</name>
    <name evidence="14" type="ORF">DKW60_01805</name>
</gene>
<evidence type="ECO:0000256" key="4">
    <source>
        <dbReference type="ARBA" id="ARBA00022793"/>
    </source>
</evidence>
<dbReference type="RefSeq" id="WP_109835959.1">
    <property type="nucleotide sequence ID" value="NZ_QGKM01000004.1"/>
</dbReference>
<evidence type="ECO:0000313" key="14">
    <source>
        <dbReference type="EMBL" id="PWR00314.1"/>
    </source>
</evidence>
<dbReference type="Proteomes" id="UP000245539">
    <property type="component" value="Unassembled WGS sequence"/>
</dbReference>
<keyword evidence="5 9" id="KW-0665">Pyrimidine biosynthesis</keyword>
<dbReference type="CDD" id="cd04725">
    <property type="entry name" value="OMP_decarboxylase_like"/>
    <property type="match status" value="1"/>
</dbReference>
<feature type="active site" description="For OMPdecase activity" evidence="10">
    <location>
        <position position="61"/>
    </location>
</feature>
<name>A0A317CRZ8_9GAMM</name>
<dbReference type="GO" id="GO:0004590">
    <property type="term" value="F:orotidine-5'-phosphate decarboxylase activity"/>
    <property type="evidence" value="ECO:0007669"/>
    <property type="project" value="UniProtKB-UniRule"/>
</dbReference>
<evidence type="ECO:0000256" key="10">
    <source>
        <dbReference type="PIRSR" id="PIRSR614732-1"/>
    </source>
</evidence>
<evidence type="ECO:0000256" key="6">
    <source>
        <dbReference type="ARBA" id="ARBA00023239"/>
    </source>
</evidence>
<dbReference type="NCBIfam" id="TIGR01740">
    <property type="entry name" value="pyrF"/>
    <property type="match status" value="1"/>
</dbReference>
<comment type="similarity">
    <text evidence="8 9">Belongs to the OMP decarboxylase family. Type 1 subfamily.</text>
</comment>
<evidence type="ECO:0000256" key="11">
    <source>
        <dbReference type="PIRSR" id="PIRSR614732-2"/>
    </source>
</evidence>
<evidence type="ECO:0000256" key="1">
    <source>
        <dbReference type="ARBA" id="ARBA00002356"/>
    </source>
</evidence>
<feature type="active site" description="For OMPdecase activity" evidence="10">
    <location>
        <position position="59"/>
    </location>
</feature>
<dbReference type="InterPro" id="IPR014732">
    <property type="entry name" value="OMPdecase"/>
</dbReference>
<dbReference type="FunFam" id="3.20.20.70:FF:000015">
    <property type="entry name" value="Orotidine 5'-phosphate decarboxylase"/>
    <property type="match status" value="1"/>
</dbReference>
<dbReference type="HAMAP" id="MF_01200_B">
    <property type="entry name" value="OMPdecase_type1_B"/>
    <property type="match status" value="1"/>
</dbReference>
<evidence type="ECO:0000256" key="9">
    <source>
        <dbReference type="HAMAP-Rule" id="MF_01200"/>
    </source>
</evidence>
<dbReference type="SMART" id="SM00934">
    <property type="entry name" value="OMPdecase"/>
    <property type="match status" value="1"/>
</dbReference>
<feature type="binding site" evidence="9 11">
    <location>
        <position position="209"/>
    </location>
    <ligand>
        <name>substrate</name>
    </ligand>
</feature>
<dbReference type="InterPro" id="IPR047596">
    <property type="entry name" value="OMPdecase_bac"/>
</dbReference>
<evidence type="ECO:0000256" key="3">
    <source>
        <dbReference type="ARBA" id="ARBA00011738"/>
    </source>
</evidence>
<evidence type="ECO:0000256" key="12">
    <source>
        <dbReference type="RuleBase" id="RU000512"/>
    </source>
</evidence>
<evidence type="ECO:0000313" key="15">
    <source>
        <dbReference type="Proteomes" id="UP000245539"/>
    </source>
</evidence>
<reference evidence="14 15" key="1">
    <citation type="submission" date="2018-05" db="EMBL/GenBank/DDBJ databases">
        <title>Leucothrix arctica sp. nov., isolated from Arctic seawater.</title>
        <authorList>
            <person name="Choi A."/>
            <person name="Baek K."/>
        </authorList>
    </citation>
    <scope>NUCLEOTIDE SEQUENCE [LARGE SCALE GENOMIC DNA]</scope>
    <source>
        <strain evidence="14 15">JCM 18388</strain>
    </source>
</reference>
<dbReference type="Pfam" id="PF00215">
    <property type="entry name" value="OMPdecase"/>
    <property type="match status" value="1"/>
</dbReference>
<dbReference type="GO" id="GO:0005829">
    <property type="term" value="C:cytosol"/>
    <property type="evidence" value="ECO:0007669"/>
    <property type="project" value="TreeGrafter"/>
</dbReference>
<dbReference type="UniPathway" id="UPA00070">
    <property type="reaction ID" value="UER00120"/>
</dbReference>
<dbReference type="PANTHER" id="PTHR32119">
    <property type="entry name" value="OROTIDINE 5'-PHOSPHATE DECARBOXYLASE"/>
    <property type="match status" value="1"/>
</dbReference>
<dbReference type="PANTHER" id="PTHR32119:SF2">
    <property type="entry name" value="OROTIDINE 5'-PHOSPHATE DECARBOXYLASE"/>
    <property type="match status" value="1"/>
</dbReference>
<dbReference type="SUPFAM" id="SSF51366">
    <property type="entry name" value="Ribulose-phoshate binding barrel"/>
    <property type="match status" value="1"/>
</dbReference>
<sequence length="229" mass="24188">MSEMLIVALDFPTADQALHFIEPLSPDDCILKVGLQLYVASGPQFVKRLVDSGFKVFLDLKFHDIPNTVAGACQSAADLGVWMMNVHAGGGPVMLDAAAKSLASYEKPPILIAVTVLTSMNQAQLGATGVSTSPEAQVKRLAALTAEQGLDGVVCSAQESAMLREQQGQDFVLVTPGIRPLGSEQGDQQRIMTPQDAKQAGSSYIVVGRPITAATNPLAVIKSINDSLR</sequence>
<dbReference type="AlphaFoldDB" id="A0A317CRZ8"/>
<feature type="binding site" evidence="9 11">
    <location>
        <position position="208"/>
    </location>
    <ligand>
        <name>substrate</name>
    </ligand>
</feature>
<accession>A0A317CRZ8</accession>
<organism evidence="14 15">
    <name type="scientific">Leucothrix pacifica</name>
    <dbReference type="NCBI Taxonomy" id="1247513"/>
    <lineage>
        <taxon>Bacteria</taxon>
        <taxon>Pseudomonadati</taxon>
        <taxon>Pseudomonadota</taxon>
        <taxon>Gammaproteobacteria</taxon>
        <taxon>Thiotrichales</taxon>
        <taxon>Thiotrichaceae</taxon>
        <taxon>Leucothrix</taxon>
    </lineage>
</organism>
<dbReference type="EMBL" id="QGKM01000004">
    <property type="protein sequence ID" value="PWR00314.1"/>
    <property type="molecule type" value="Genomic_DNA"/>
</dbReference>
<comment type="subunit">
    <text evidence="3 9">Homodimer.</text>
</comment>
<dbReference type="PROSITE" id="PS00156">
    <property type="entry name" value="OMPDECASE"/>
    <property type="match status" value="1"/>
</dbReference>
<dbReference type="GO" id="GO:0006207">
    <property type="term" value="P:'de novo' pyrimidine nucleobase biosynthetic process"/>
    <property type="evidence" value="ECO:0007669"/>
    <property type="project" value="InterPro"/>
</dbReference>
<evidence type="ECO:0000256" key="7">
    <source>
        <dbReference type="ARBA" id="ARBA00049157"/>
    </source>
</evidence>
<comment type="caution">
    <text evidence="14">The sequence shown here is derived from an EMBL/GenBank/DDBJ whole genome shotgun (WGS) entry which is preliminary data.</text>
</comment>
<feature type="active site" description="Proton donor" evidence="9">
    <location>
        <position position="61"/>
    </location>
</feature>
<comment type="function">
    <text evidence="1 9">Catalyzes the decarboxylation of orotidine 5'-monophosphate (OMP) to uridine 5'-monophosphate (UMP).</text>
</comment>
<feature type="binding site" evidence="9 11">
    <location>
        <position position="10"/>
    </location>
    <ligand>
        <name>substrate</name>
    </ligand>
</feature>
<protein>
    <recommendedName>
        <fullName evidence="9">Orotidine 5'-phosphate decarboxylase</fullName>
        <ecNumber evidence="9">4.1.1.23</ecNumber>
    </recommendedName>
    <alternativeName>
        <fullName evidence="9">OMP decarboxylase</fullName>
        <shortName evidence="9">OMPDCase</shortName>
        <shortName evidence="9">OMPdecase</shortName>
    </alternativeName>
</protein>
<feature type="domain" description="Orotidine 5'-phosphate decarboxylase" evidence="13">
    <location>
        <begin position="4"/>
        <end position="224"/>
    </location>
</feature>
<comment type="pathway">
    <text evidence="2 9 12">Pyrimidine metabolism; UMP biosynthesis via de novo pathway; UMP from orotate: step 2/2.</text>
</comment>
<evidence type="ECO:0000256" key="5">
    <source>
        <dbReference type="ARBA" id="ARBA00022975"/>
    </source>
</evidence>
<comment type="catalytic activity">
    <reaction evidence="7 9 12">
        <text>orotidine 5'-phosphate + H(+) = UMP + CO2</text>
        <dbReference type="Rhea" id="RHEA:11596"/>
        <dbReference type="ChEBI" id="CHEBI:15378"/>
        <dbReference type="ChEBI" id="CHEBI:16526"/>
        <dbReference type="ChEBI" id="CHEBI:57538"/>
        <dbReference type="ChEBI" id="CHEBI:57865"/>
        <dbReference type="EC" id="4.1.1.23"/>
    </reaction>
</comment>
<keyword evidence="15" id="KW-1185">Reference proteome</keyword>
<dbReference type="InterPro" id="IPR011060">
    <property type="entry name" value="RibuloseP-bd_barrel"/>
</dbReference>
<proteinExistence type="inferred from homology"/>
<feature type="binding site" evidence="9 11">
    <location>
        <position position="118"/>
    </location>
    <ligand>
        <name>substrate</name>
    </ligand>
</feature>
<dbReference type="InterPro" id="IPR018089">
    <property type="entry name" value="OMPdecase_AS"/>
</dbReference>
<keyword evidence="6 9" id="KW-0456">Lyase</keyword>
<dbReference type="Gene3D" id="3.20.20.70">
    <property type="entry name" value="Aldolase class I"/>
    <property type="match status" value="1"/>
</dbReference>
<feature type="binding site" evidence="9">
    <location>
        <begin position="59"/>
        <end position="68"/>
    </location>
    <ligand>
        <name>substrate</name>
    </ligand>
</feature>
<evidence type="ECO:0000256" key="8">
    <source>
        <dbReference type="ARBA" id="ARBA00061012"/>
    </source>
</evidence>
<feature type="binding site" evidence="9 11">
    <location>
        <position position="188"/>
    </location>
    <ligand>
        <name>substrate</name>
    </ligand>
</feature>
<dbReference type="NCBIfam" id="NF001273">
    <property type="entry name" value="PRK00230.1"/>
    <property type="match status" value="1"/>
</dbReference>
<dbReference type="InterPro" id="IPR013785">
    <property type="entry name" value="Aldolase_TIM"/>
</dbReference>
<dbReference type="EC" id="4.1.1.23" evidence="9"/>
<feature type="active site" description="For OMPdecase activity" evidence="10">
    <location>
        <position position="64"/>
    </location>
</feature>
<feature type="binding site" evidence="9 11">
    <location>
        <position position="179"/>
    </location>
    <ligand>
        <name>substrate</name>
    </ligand>
</feature>